<organism evidence="3 4">
    <name type="scientific">Lasallia pustulata</name>
    <dbReference type="NCBI Taxonomy" id="136370"/>
    <lineage>
        <taxon>Eukaryota</taxon>
        <taxon>Fungi</taxon>
        <taxon>Dikarya</taxon>
        <taxon>Ascomycota</taxon>
        <taxon>Pezizomycotina</taxon>
        <taxon>Lecanoromycetes</taxon>
        <taxon>OSLEUM clade</taxon>
        <taxon>Umbilicariomycetidae</taxon>
        <taxon>Umbilicariales</taxon>
        <taxon>Umbilicariaceae</taxon>
        <taxon>Lasallia</taxon>
    </lineage>
</organism>
<dbReference type="PANTHER" id="PTHR35393:SF1">
    <property type="entry name" value="SNOAL-LIKE DOMAIN-CONTAINING PROTEIN"/>
    <property type="match status" value="1"/>
</dbReference>
<evidence type="ECO:0000313" key="4">
    <source>
        <dbReference type="Proteomes" id="UP000324767"/>
    </source>
</evidence>
<dbReference type="AlphaFoldDB" id="A0A5M8PNA9"/>
<dbReference type="InterPro" id="IPR057514">
    <property type="entry name" value="NTF2_SigF"/>
</dbReference>
<sequence length="192" mass="22006">MEDPVSEIPQVIRNLCQTPPSLQRATLERYFTPSASFVHPLCRTGSFNGSRWLIWCIYRWYKIMSPRIDITIDSVAFDKSTLQLYVSMHQLFRIWFVPFHQAPASLVTVLRLVHDRPTNRYYIQQQQDMYEPTELVKFFSLFRILWFVTLVTQFVATGLCVLGAVVGGPVSWVEENAVGGNGEKSVGEVVLG</sequence>
<feature type="domain" description="SigF-like NTF2-like" evidence="2">
    <location>
        <begin position="1"/>
        <end position="165"/>
    </location>
</feature>
<evidence type="ECO:0000256" key="1">
    <source>
        <dbReference type="SAM" id="Phobius"/>
    </source>
</evidence>
<dbReference type="PANTHER" id="PTHR35393">
    <property type="entry name" value="CHROMOSOME 1, WHOLE GENOME SHOTGUN SEQUENCE"/>
    <property type="match status" value="1"/>
</dbReference>
<feature type="transmembrane region" description="Helical" evidence="1">
    <location>
        <begin position="144"/>
        <end position="166"/>
    </location>
</feature>
<keyword evidence="1" id="KW-1133">Transmembrane helix</keyword>
<protein>
    <recommendedName>
        <fullName evidence="2">SigF-like NTF2-like domain-containing protein</fullName>
    </recommendedName>
</protein>
<keyword evidence="1" id="KW-0472">Membrane</keyword>
<dbReference type="Pfam" id="PF24840">
    <property type="entry name" value="NTF2_SigF"/>
    <property type="match status" value="1"/>
</dbReference>
<evidence type="ECO:0000313" key="3">
    <source>
        <dbReference type="EMBL" id="KAA6410194.1"/>
    </source>
</evidence>
<accession>A0A5M8PNA9</accession>
<gene>
    <name evidence="3" type="ORF">FRX48_05615</name>
</gene>
<dbReference type="Proteomes" id="UP000324767">
    <property type="component" value="Unassembled WGS sequence"/>
</dbReference>
<name>A0A5M8PNA9_9LECA</name>
<keyword evidence="1" id="KW-0812">Transmembrane</keyword>
<dbReference type="OrthoDB" id="2344312at2759"/>
<evidence type="ECO:0000259" key="2">
    <source>
        <dbReference type="Pfam" id="PF24840"/>
    </source>
</evidence>
<dbReference type="EMBL" id="VXIT01000009">
    <property type="protein sequence ID" value="KAA6410194.1"/>
    <property type="molecule type" value="Genomic_DNA"/>
</dbReference>
<proteinExistence type="predicted"/>
<comment type="caution">
    <text evidence="3">The sequence shown here is derived from an EMBL/GenBank/DDBJ whole genome shotgun (WGS) entry which is preliminary data.</text>
</comment>
<reference evidence="3 4" key="1">
    <citation type="submission" date="2019-09" db="EMBL/GenBank/DDBJ databases">
        <title>The hologenome of the rock-dwelling lichen Lasallia pustulata.</title>
        <authorList>
            <person name="Greshake Tzovaras B."/>
            <person name="Segers F."/>
            <person name="Bicker A."/>
            <person name="Dal Grande F."/>
            <person name="Otte J."/>
            <person name="Hankeln T."/>
            <person name="Schmitt I."/>
            <person name="Ebersberger I."/>
        </authorList>
    </citation>
    <scope>NUCLEOTIDE SEQUENCE [LARGE SCALE GENOMIC DNA]</scope>
    <source>
        <strain evidence="3">A1-1</strain>
    </source>
</reference>